<comment type="similarity">
    <text evidence="1">Belongs to the SorC transcriptional regulatory family.</text>
</comment>
<keyword evidence="7" id="KW-1185">Reference proteome</keyword>
<comment type="caution">
    <text evidence="6">The sequence shown here is derived from an EMBL/GenBank/DDBJ whole genome shotgun (WGS) entry which is preliminary data.</text>
</comment>
<sequence length="341" mass="36011">MRQVGCPYGRGSGRVDSAAEAFRRGNPMGPAELQRATTVARRYYLEDKAKKEIADELGISRYKVARILDECRKQGIVRIEIGVPTAVDSELSEQLRVAFRLQHALVVKVTAPDVVTLRRELGTAAAELLTEIVTEDDVLGVSWGRTLDTMAGALRSLAPCSIVQMTGVTGAVGANTIDLVRQLAAVSRGPAYPIYAPLVVSDAGTARALYEQPGIAAATSRFPSITKAAVAIGSWGPDGSQVYEAMPPAMLASLSTTDIAAEVCSILLAQDGTPTGGDISRLTISIDAEQLRRIPEVIAVAGGASKARAIHSVLRGGLANSVITDESAARLLLESHARIQK</sequence>
<evidence type="ECO:0000313" key="6">
    <source>
        <dbReference type="EMBL" id="TKA08904.1"/>
    </source>
</evidence>
<evidence type="ECO:0000256" key="2">
    <source>
        <dbReference type="ARBA" id="ARBA00023015"/>
    </source>
</evidence>
<dbReference type="Proteomes" id="UP000305778">
    <property type="component" value="Unassembled WGS sequence"/>
</dbReference>
<keyword evidence="4" id="KW-0804">Transcription</keyword>
<protein>
    <submittedName>
        <fullName evidence="6">Transcriptional regulator</fullName>
    </submittedName>
</protein>
<dbReference type="Pfam" id="PF04198">
    <property type="entry name" value="Sugar-bind"/>
    <property type="match status" value="1"/>
</dbReference>
<dbReference type="GO" id="GO:0003677">
    <property type="term" value="F:DNA binding"/>
    <property type="evidence" value="ECO:0007669"/>
    <property type="project" value="UniProtKB-KW"/>
</dbReference>
<evidence type="ECO:0000313" key="7">
    <source>
        <dbReference type="Proteomes" id="UP000305778"/>
    </source>
</evidence>
<keyword evidence="2" id="KW-0805">Transcription regulation</keyword>
<gene>
    <name evidence="6" type="ORF">FCI23_25295</name>
</gene>
<dbReference type="Gene3D" id="3.40.50.1360">
    <property type="match status" value="1"/>
</dbReference>
<evidence type="ECO:0000256" key="1">
    <source>
        <dbReference type="ARBA" id="ARBA00010466"/>
    </source>
</evidence>
<dbReference type="InterPro" id="IPR007324">
    <property type="entry name" value="Sugar-bd_dom_put"/>
</dbReference>
<dbReference type="OrthoDB" id="186585at2"/>
<dbReference type="PANTHER" id="PTHR34294:SF1">
    <property type="entry name" value="TRANSCRIPTIONAL REGULATOR LSRR"/>
    <property type="match status" value="1"/>
</dbReference>
<accession>A0A4U0SGY0</accession>
<dbReference type="SUPFAM" id="SSF100950">
    <property type="entry name" value="NagB/RpiA/CoA transferase-like"/>
    <property type="match status" value="1"/>
</dbReference>
<reference evidence="6 7" key="1">
    <citation type="submission" date="2019-04" db="EMBL/GenBank/DDBJ databases">
        <title>Streptomyces oryziradicis sp. nov., a novel actinomycete isolated from rhizosphere soil of rice (Oryza sativa L.).</title>
        <authorList>
            <person name="Li C."/>
        </authorList>
    </citation>
    <scope>NUCLEOTIDE SEQUENCE [LARGE SCALE GENOMIC DNA]</scope>
    <source>
        <strain evidence="6 7">NEAU-C40</strain>
    </source>
</reference>
<dbReference type="AlphaFoldDB" id="A0A4U0SGY0"/>
<dbReference type="InterPro" id="IPR037171">
    <property type="entry name" value="NagB/RpiA_transferase-like"/>
</dbReference>
<feature type="domain" description="Sugar-binding" evidence="5">
    <location>
        <begin position="88"/>
        <end position="334"/>
    </location>
</feature>
<dbReference type="EMBL" id="SUMC01000026">
    <property type="protein sequence ID" value="TKA08904.1"/>
    <property type="molecule type" value="Genomic_DNA"/>
</dbReference>
<organism evidence="6 7">
    <name type="scientific">Actinacidiphila oryziradicis</name>
    <dbReference type="NCBI Taxonomy" id="2571141"/>
    <lineage>
        <taxon>Bacteria</taxon>
        <taxon>Bacillati</taxon>
        <taxon>Actinomycetota</taxon>
        <taxon>Actinomycetes</taxon>
        <taxon>Kitasatosporales</taxon>
        <taxon>Streptomycetaceae</taxon>
        <taxon>Actinacidiphila</taxon>
    </lineage>
</organism>
<dbReference type="GO" id="GO:0030246">
    <property type="term" value="F:carbohydrate binding"/>
    <property type="evidence" value="ECO:0007669"/>
    <property type="project" value="InterPro"/>
</dbReference>
<keyword evidence="3" id="KW-0238">DNA-binding</keyword>
<evidence type="ECO:0000256" key="3">
    <source>
        <dbReference type="ARBA" id="ARBA00023125"/>
    </source>
</evidence>
<name>A0A4U0SGY0_9ACTN</name>
<dbReference type="InterPro" id="IPR036388">
    <property type="entry name" value="WH-like_DNA-bd_sf"/>
</dbReference>
<proteinExistence type="inferred from homology"/>
<dbReference type="PANTHER" id="PTHR34294">
    <property type="entry name" value="TRANSCRIPTIONAL REGULATOR-RELATED"/>
    <property type="match status" value="1"/>
</dbReference>
<dbReference type="InterPro" id="IPR051054">
    <property type="entry name" value="SorC_transcr_regulators"/>
</dbReference>
<evidence type="ECO:0000259" key="5">
    <source>
        <dbReference type="Pfam" id="PF04198"/>
    </source>
</evidence>
<evidence type="ECO:0000256" key="4">
    <source>
        <dbReference type="ARBA" id="ARBA00023163"/>
    </source>
</evidence>
<dbReference type="Gene3D" id="1.10.10.10">
    <property type="entry name" value="Winged helix-like DNA-binding domain superfamily/Winged helix DNA-binding domain"/>
    <property type="match status" value="1"/>
</dbReference>